<protein>
    <submittedName>
        <fullName evidence="1">Uncharacterized protein</fullName>
    </submittedName>
</protein>
<evidence type="ECO:0000313" key="2">
    <source>
        <dbReference type="Proteomes" id="UP000247459"/>
    </source>
</evidence>
<gene>
    <name evidence="1" type="ORF">PIL02S_01889</name>
</gene>
<sequence>MGNSNNNTSNIEGTIPLDITNILKKELAERLQKLSFEYQNSSINPWIFVRSRDGFSKEIIEIDLSEWESYAIRCTFQTDLKSIAVPQLAEGTVREWYVYKNEEELCSILKLFGEITEKFGLEWFEQNVANQPFTIPNYLENDWLKSTDDFIQTNQLELESSSSLVKLDELIARGLNQNEIYLVGYCFGEMIVKHFGAVWEFDKEQGPMIKNIGGLPKFNKTPHNLVGAVLSQNNLTLQRYYNDIKFVVDQL</sequence>
<dbReference type="AlphaFoldDB" id="A0A2W0CFW3"/>
<evidence type="ECO:0000313" key="1">
    <source>
        <dbReference type="EMBL" id="PYY29689.1"/>
    </source>
</evidence>
<comment type="caution">
    <text evidence="1">The sequence shown here is derived from an EMBL/GenBank/DDBJ whole genome shotgun (WGS) entry which is preliminary data.</text>
</comment>
<name>A0A2W0CFW3_9BACL</name>
<proteinExistence type="predicted"/>
<accession>A0A2W0CFW3</accession>
<dbReference type="RefSeq" id="WP_110757873.1">
    <property type="nucleotide sequence ID" value="NZ_PRLG01000015.1"/>
</dbReference>
<dbReference type="Proteomes" id="UP000247459">
    <property type="component" value="Unassembled WGS sequence"/>
</dbReference>
<dbReference type="EMBL" id="PRLG01000015">
    <property type="protein sequence ID" value="PYY29689.1"/>
    <property type="molecule type" value="Genomic_DNA"/>
</dbReference>
<organism evidence="1 2">
    <name type="scientific">Paenibacillus illinoisensis</name>
    <dbReference type="NCBI Taxonomy" id="59845"/>
    <lineage>
        <taxon>Bacteria</taxon>
        <taxon>Bacillati</taxon>
        <taxon>Bacillota</taxon>
        <taxon>Bacilli</taxon>
        <taxon>Bacillales</taxon>
        <taxon>Paenibacillaceae</taxon>
        <taxon>Paenibacillus</taxon>
    </lineage>
</organism>
<reference evidence="1 2" key="1">
    <citation type="submission" date="2018-01" db="EMBL/GenBank/DDBJ databases">
        <title>Genome sequence of the PGP bacterium Paenibacillus illinoisensis E3.</title>
        <authorList>
            <person name="Rolli E."/>
            <person name="Marasco R."/>
            <person name="Bessem C."/>
            <person name="Michoud G."/>
            <person name="Gaiarsa S."/>
            <person name="Borin S."/>
            <person name="Daffonchio D."/>
        </authorList>
    </citation>
    <scope>NUCLEOTIDE SEQUENCE [LARGE SCALE GENOMIC DNA]</scope>
    <source>
        <strain evidence="1 2">E3</strain>
    </source>
</reference>